<evidence type="ECO:0000256" key="1">
    <source>
        <dbReference type="ARBA" id="ARBA00009580"/>
    </source>
</evidence>
<keyword evidence="6" id="KW-1185">Reference proteome</keyword>
<dbReference type="InterPro" id="IPR000242">
    <property type="entry name" value="PTP_cat"/>
</dbReference>
<organism evidence="6 7">
    <name type="scientific">Crassostrea virginica</name>
    <name type="common">Eastern oyster</name>
    <dbReference type="NCBI Taxonomy" id="6565"/>
    <lineage>
        <taxon>Eukaryota</taxon>
        <taxon>Metazoa</taxon>
        <taxon>Spiralia</taxon>
        <taxon>Lophotrochozoa</taxon>
        <taxon>Mollusca</taxon>
        <taxon>Bivalvia</taxon>
        <taxon>Autobranchia</taxon>
        <taxon>Pteriomorphia</taxon>
        <taxon>Ostreida</taxon>
        <taxon>Ostreoidea</taxon>
        <taxon>Ostreidae</taxon>
        <taxon>Crassostrea</taxon>
    </lineage>
</organism>
<dbReference type="Pfam" id="PF00102">
    <property type="entry name" value="Y_phosphatase"/>
    <property type="match status" value="2"/>
</dbReference>
<dbReference type="Proteomes" id="UP000694844">
    <property type="component" value="Chromosome 9"/>
</dbReference>
<dbReference type="SUPFAM" id="SSF52799">
    <property type="entry name" value="(Phosphotyrosine protein) phosphatases II"/>
    <property type="match status" value="2"/>
</dbReference>
<dbReference type="PANTHER" id="PTHR19134:SF562">
    <property type="entry name" value="PROTEIN-TYROSINE-PHOSPHATASE"/>
    <property type="match status" value="1"/>
</dbReference>
<proteinExistence type="inferred from homology"/>
<gene>
    <name evidence="7" type="primary">LOC111113655</name>
</gene>
<evidence type="ECO:0000259" key="5">
    <source>
        <dbReference type="PROSITE" id="PS50055"/>
    </source>
</evidence>
<dbReference type="PANTHER" id="PTHR19134">
    <property type="entry name" value="RECEPTOR-TYPE TYROSINE-PROTEIN PHOSPHATASE"/>
    <property type="match status" value="1"/>
</dbReference>
<dbReference type="GO" id="GO:0004725">
    <property type="term" value="F:protein tyrosine phosphatase activity"/>
    <property type="evidence" value="ECO:0007669"/>
    <property type="project" value="InterPro"/>
</dbReference>
<dbReference type="EC" id="3.1.3.48" evidence="2"/>
<dbReference type="RefSeq" id="XP_022307655.1">
    <property type="nucleotide sequence ID" value="XM_022451947.1"/>
</dbReference>
<evidence type="ECO:0000256" key="2">
    <source>
        <dbReference type="ARBA" id="ARBA00013064"/>
    </source>
</evidence>
<sequence>MIWQENITIIVMLTNIFEHGKNKCTQYWPENDKVLDVGPCKMKLLEETVYAFYTRRVLSVMEKNCKKRTITQFHYTAWPDHGTPEELELVQFHRAEQYIFLHEALLCGFHRKDTVIEVNDIHAKFEPLLHDNLPLNQRNLYKEYKFLQTLKPLYDDKDKEDGMERENIEKNSFTDSNAFILTQYPLKDTEVDLWRLCMDHDVQAIVILSDNNQTTSWIPQKDLPKILEVAPEVFPRKL</sequence>
<dbReference type="KEGG" id="cvn:111113655"/>
<evidence type="ECO:0000256" key="3">
    <source>
        <dbReference type="ARBA" id="ARBA00022801"/>
    </source>
</evidence>
<name>A0A8B8BWI5_CRAVI</name>
<dbReference type="PROSITE" id="PS50055">
    <property type="entry name" value="TYR_PHOSPHATASE_PTP"/>
    <property type="match status" value="1"/>
</dbReference>
<dbReference type="OrthoDB" id="5981934at2759"/>
<protein>
    <recommendedName>
        <fullName evidence="2">protein-tyrosine-phosphatase</fullName>
        <ecNumber evidence="2">3.1.3.48</ecNumber>
    </recommendedName>
</protein>
<dbReference type="InterPro" id="IPR050348">
    <property type="entry name" value="Protein-Tyr_Phosphatase"/>
</dbReference>
<keyword evidence="4" id="KW-0904">Protein phosphatase</keyword>
<dbReference type="InterPro" id="IPR029021">
    <property type="entry name" value="Prot-tyrosine_phosphatase-like"/>
</dbReference>
<evidence type="ECO:0000313" key="7">
    <source>
        <dbReference type="RefSeq" id="XP_022307655.1"/>
    </source>
</evidence>
<dbReference type="SMART" id="SM00194">
    <property type="entry name" value="PTPc"/>
    <property type="match status" value="1"/>
</dbReference>
<reference evidence="7" key="1">
    <citation type="submission" date="2025-08" db="UniProtKB">
        <authorList>
            <consortium name="RefSeq"/>
        </authorList>
    </citation>
    <scope>IDENTIFICATION</scope>
    <source>
        <tissue evidence="7">Whole sample</tissue>
    </source>
</reference>
<dbReference type="AlphaFoldDB" id="A0A8B8BWI5"/>
<dbReference type="GeneID" id="111113655"/>
<keyword evidence="3" id="KW-0378">Hydrolase</keyword>
<evidence type="ECO:0000313" key="6">
    <source>
        <dbReference type="Proteomes" id="UP000694844"/>
    </source>
</evidence>
<accession>A0A8B8BWI5</accession>
<comment type="similarity">
    <text evidence="1">Belongs to the protein-tyrosine phosphatase family.</text>
</comment>
<dbReference type="Gene3D" id="3.90.190.10">
    <property type="entry name" value="Protein tyrosine phosphatase superfamily"/>
    <property type="match status" value="2"/>
</dbReference>
<evidence type="ECO:0000256" key="4">
    <source>
        <dbReference type="ARBA" id="ARBA00022912"/>
    </source>
</evidence>
<feature type="domain" description="Tyrosine-protein phosphatase" evidence="5">
    <location>
        <begin position="1"/>
        <end position="94"/>
    </location>
</feature>